<evidence type="ECO:0000256" key="11">
    <source>
        <dbReference type="PROSITE-ProRule" id="PRU01379"/>
    </source>
</evidence>
<dbReference type="PROSITE" id="PS00133">
    <property type="entry name" value="CARBOXYPEPT_ZN_2"/>
    <property type="match status" value="1"/>
</dbReference>
<dbReference type="Pfam" id="PF00246">
    <property type="entry name" value="Peptidase_M14"/>
    <property type="match status" value="1"/>
</dbReference>
<evidence type="ECO:0000256" key="9">
    <source>
        <dbReference type="ARBA" id="ARBA00023049"/>
    </source>
</evidence>
<dbReference type="GO" id="GO:0004181">
    <property type="term" value="F:metallocarboxypeptidase activity"/>
    <property type="evidence" value="ECO:0007669"/>
    <property type="project" value="InterPro"/>
</dbReference>
<dbReference type="GO" id="GO:0005615">
    <property type="term" value="C:extracellular space"/>
    <property type="evidence" value="ECO:0007669"/>
    <property type="project" value="TreeGrafter"/>
</dbReference>
<evidence type="ECO:0000313" key="14">
    <source>
        <dbReference type="Proteomes" id="UP000515159"/>
    </source>
</evidence>
<keyword evidence="10" id="KW-1015">Disulfide bond</keyword>
<keyword evidence="6 12" id="KW-0732">Signal</keyword>
<evidence type="ECO:0000256" key="7">
    <source>
        <dbReference type="ARBA" id="ARBA00022801"/>
    </source>
</evidence>
<keyword evidence="4" id="KW-0645">Protease</keyword>
<accession>A0A6P8S945</accession>
<protein>
    <submittedName>
        <fullName evidence="15">Mast cell carboxypeptidase A-like isoform X1</fullName>
    </submittedName>
</protein>
<evidence type="ECO:0000256" key="8">
    <source>
        <dbReference type="ARBA" id="ARBA00022833"/>
    </source>
</evidence>
<dbReference type="GeneID" id="117366862"/>
<dbReference type="PANTHER" id="PTHR11705">
    <property type="entry name" value="PROTEASE FAMILY M14 CARBOXYPEPTIDASE A,B"/>
    <property type="match status" value="1"/>
</dbReference>
<dbReference type="AlphaFoldDB" id="A0A6P8S945"/>
<dbReference type="FunFam" id="3.40.630.10:FF:000001">
    <property type="entry name" value="Carboxypeptidase B"/>
    <property type="match status" value="1"/>
</dbReference>
<dbReference type="InParanoid" id="A0A6P8S945"/>
<dbReference type="InterPro" id="IPR036990">
    <property type="entry name" value="M14A-like_propep"/>
</dbReference>
<keyword evidence="7" id="KW-0378">Hydrolase</keyword>
<evidence type="ECO:0000256" key="2">
    <source>
        <dbReference type="ARBA" id="ARBA00005988"/>
    </source>
</evidence>
<keyword evidence="3" id="KW-0121">Carboxypeptidase</keyword>
<comment type="similarity">
    <text evidence="2 11">Belongs to the peptidase M14 family.</text>
</comment>
<evidence type="ECO:0000259" key="13">
    <source>
        <dbReference type="PROSITE" id="PS52035"/>
    </source>
</evidence>
<feature type="chain" id="PRO_5027877998" evidence="12">
    <location>
        <begin position="19"/>
        <end position="419"/>
    </location>
</feature>
<evidence type="ECO:0000256" key="3">
    <source>
        <dbReference type="ARBA" id="ARBA00022645"/>
    </source>
</evidence>
<dbReference type="PROSITE" id="PS00132">
    <property type="entry name" value="CARBOXYPEPT_ZN_1"/>
    <property type="match status" value="1"/>
</dbReference>
<dbReference type="SUPFAM" id="SSF54897">
    <property type="entry name" value="Protease propeptides/inhibitors"/>
    <property type="match status" value="1"/>
</dbReference>
<evidence type="ECO:0000256" key="12">
    <source>
        <dbReference type="SAM" id="SignalP"/>
    </source>
</evidence>
<dbReference type="OrthoDB" id="3626597at2759"/>
<dbReference type="FunFam" id="3.30.70.340:FF:000002">
    <property type="entry name" value="Carboxypeptidase A"/>
    <property type="match status" value="1"/>
</dbReference>
<dbReference type="Gene3D" id="3.30.70.340">
    <property type="entry name" value="Metallocarboxypeptidase-like"/>
    <property type="match status" value="1"/>
</dbReference>
<comment type="cofactor">
    <cofactor evidence="1">
        <name>Zn(2+)</name>
        <dbReference type="ChEBI" id="CHEBI:29105"/>
    </cofactor>
</comment>
<dbReference type="RefSeq" id="XP_033814714.1">
    <property type="nucleotide sequence ID" value="XM_033958823.1"/>
</dbReference>
<dbReference type="PROSITE" id="PS52035">
    <property type="entry name" value="PEPTIDASE_M14"/>
    <property type="match status" value="1"/>
</dbReference>
<dbReference type="InterPro" id="IPR003146">
    <property type="entry name" value="M14A_act_pep"/>
</dbReference>
<dbReference type="GO" id="GO:0008270">
    <property type="term" value="F:zinc ion binding"/>
    <property type="evidence" value="ECO:0007669"/>
    <property type="project" value="InterPro"/>
</dbReference>
<dbReference type="InterPro" id="IPR000834">
    <property type="entry name" value="Peptidase_M14"/>
</dbReference>
<dbReference type="FunCoup" id="A0A6P8S945">
    <property type="interactions" value="94"/>
</dbReference>
<organism evidence="14 15">
    <name type="scientific">Geotrypetes seraphini</name>
    <name type="common">Gaboon caecilian</name>
    <name type="synonym">Caecilia seraphini</name>
    <dbReference type="NCBI Taxonomy" id="260995"/>
    <lineage>
        <taxon>Eukaryota</taxon>
        <taxon>Metazoa</taxon>
        <taxon>Chordata</taxon>
        <taxon>Craniata</taxon>
        <taxon>Vertebrata</taxon>
        <taxon>Euteleostomi</taxon>
        <taxon>Amphibia</taxon>
        <taxon>Gymnophiona</taxon>
        <taxon>Geotrypetes</taxon>
    </lineage>
</organism>
<dbReference type="Gene3D" id="3.40.630.10">
    <property type="entry name" value="Zn peptidases"/>
    <property type="match status" value="1"/>
</dbReference>
<gene>
    <name evidence="15" type="primary">LOC117366862</name>
</gene>
<evidence type="ECO:0000313" key="15">
    <source>
        <dbReference type="RefSeq" id="XP_033814714.1"/>
    </source>
</evidence>
<evidence type="ECO:0000256" key="5">
    <source>
        <dbReference type="ARBA" id="ARBA00022723"/>
    </source>
</evidence>
<name>A0A6P8S945_GEOSA</name>
<reference evidence="15" key="1">
    <citation type="submission" date="2025-08" db="UniProtKB">
        <authorList>
            <consortium name="RefSeq"/>
        </authorList>
    </citation>
    <scope>IDENTIFICATION</scope>
</reference>
<dbReference type="Pfam" id="PF02244">
    <property type="entry name" value="Propep_M14"/>
    <property type="match status" value="1"/>
</dbReference>
<dbReference type="PRINTS" id="PR00765">
    <property type="entry name" value="CRBOXYPTASEA"/>
</dbReference>
<dbReference type="SMART" id="SM00631">
    <property type="entry name" value="Zn_pept"/>
    <property type="match status" value="1"/>
</dbReference>
<sequence>MKSVVLVVFLAAAHAVAGTWRFNGDKVFQVRPENENQVDFIKHLARIVKLDFWHPDSAQQVGTQMKVDFRVGADQVTFVQTLLEHHDMQYKILFQDVQEGIEKQFDGEKHVTKRYTYKKYNNWNKISAWTARIAKRFPKLVSRIQIGSTFENRPMYLLKVGKQTNIKKAIFMECGAHAREWISPAFCQWFVKEATKTYGKDKTMTKLLDSLSVYVLPVFNIDGYVWSWEEDRLWRKNRSNNSNSECIGTDLNRNFDAKWGTKFSDNDPCSPTYCGPAKESEKETKAVTTFIRDNLQSLKAFLSFHAYSQLLLYPYGYTFDPAPNQKKLDKIAQSAVKALTSLYNTTYVCGPIASTVYPCSGSSLDWAYDQGMKYSFVFELRDKGEYGFLLPESFIRPTCEETMLATKTIFNFVLRYFPE</sequence>
<evidence type="ECO:0000256" key="6">
    <source>
        <dbReference type="ARBA" id="ARBA00022729"/>
    </source>
</evidence>
<evidence type="ECO:0000256" key="4">
    <source>
        <dbReference type="ARBA" id="ARBA00022670"/>
    </source>
</evidence>
<dbReference type="KEGG" id="gsh:117366862"/>
<dbReference type="SUPFAM" id="SSF53187">
    <property type="entry name" value="Zn-dependent exopeptidases"/>
    <property type="match status" value="1"/>
</dbReference>
<feature type="active site" description="Proton donor/acceptor" evidence="11">
    <location>
        <position position="379"/>
    </location>
</feature>
<dbReference type="GO" id="GO:0006508">
    <property type="term" value="P:proteolysis"/>
    <property type="evidence" value="ECO:0007669"/>
    <property type="project" value="UniProtKB-KW"/>
</dbReference>
<proteinExistence type="inferred from homology"/>
<dbReference type="Proteomes" id="UP000515159">
    <property type="component" value="Chromosome 9"/>
</dbReference>
<dbReference type="InterPro" id="IPR057247">
    <property type="entry name" value="CARBOXYPEPT_ZN_2"/>
</dbReference>
<keyword evidence="9" id="KW-0482">Metalloprotease</keyword>
<keyword evidence="8" id="KW-0862">Zinc</keyword>
<dbReference type="PANTHER" id="PTHR11705:SF65">
    <property type="entry name" value="MAST CELL CARBOXYPEPTIDASE A"/>
    <property type="match status" value="1"/>
</dbReference>
<evidence type="ECO:0000256" key="1">
    <source>
        <dbReference type="ARBA" id="ARBA00001947"/>
    </source>
</evidence>
<keyword evidence="14" id="KW-1185">Reference proteome</keyword>
<keyword evidence="5" id="KW-0479">Metal-binding</keyword>
<dbReference type="InterPro" id="IPR057246">
    <property type="entry name" value="CARBOXYPEPT_ZN_1"/>
</dbReference>
<feature type="signal peptide" evidence="12">
    <location>
        <begin position="1"/>
        <end position="18"/>
    </location>
</feature>
<evidence type="ECO:0000256" key="10">
    <source>
        <dbReference type="ARBA" id="ARBA00023157"/>
    </source>
</evidence>
<feature type="domain" description="Peptidase M14" evidence="13">
    <location>
        <begin position="119"/>
        <end position="413"/>
    </location>
</feature>